<name>A0A0L9TV72_PHAAN</name>
<keyword evidence="2" id="KW-0472">Membrane</keyword>
<gene>
    <name evidence="3" type="ORF">LR48_Vigan02g046700</name>
</gene>
<sequence length="247" mass="26814">MKPCQKGDLKVLVTLTMTNLIKQRNLCRAHAKENEGTKNSSRGGALDVDASYKFDLGFYASRQKHWLMEDEGTAVFVILGIIYRFWIVVGGGDGGSFMMVCQWRKLRVFGLVMEEIAMRFGAGFWWLAMSVGDAIWVGEALWWPGLCQGLSSLGGATTTLAVAWGIRPHKSSTIGLNHSAIHGLKCSGARPLGHQVIGSCKSQRQEVKALSLGSSPGTPSAKPNGKARSLGRTPKSKSQSRTVKPVH</sequence>
<protein>
    <submittedName>
        <fullName evidence="3">Uncharacterized protein</fullName>
    </submittedName>
</protein>
<organism evidence="3 4">
    <name type="scientific">Phaseolus angularis</name>
    <name type="common">Azuki bean</name>
    <name type="synonym">Vigna angularis</name>
    <dbReference type="NCBI Taxonomy" id="3914"/>
    <lineage>
        <taxon>Eukaryota</taxon>
        <taxon>Viridiplantae</taxon>
        <taxon>Streptophyta</taxon>
        <taxon>Embryophyta</taxon>
        <taxon>Tracheophyta</taxon>
        <taxon>Spermatophyta</taxon>
        <taxon>Magnoliopsida</taxon>
        <taxon>eudicotyledons</taxon>
        <taxon>Gunneridae</taxon>
        <taxon>Pentapetalae</taxon>
        <taxon>rosids</taxon>
        <taxon>fabids</taxon>
        <taxon>Fabales</taxon>
        <taxon>Fabaceae</taxon>
        <taxon>Papilionoideae</taxon>
        <taxon>50 kb inversion clade</taxon>
        <taxon>NPAAA clade</taxon>
        <taxon>indigoferoid/millettioid clade</taxon>
        <taxon>Phaseoleae</taxon>
        <taxon>Vigna</taxon>
    </lineage>
</organism>
<reference evidence="4" key="1">
    <citation type="journal article" date="2015" name="Proc. Natl. Acad. Sci. U.S.A.">
        <title>Genome sequencing of adzuki bean (Vigna angularis) provides insight into high starch and low fat accumulation and domestication.</title>
        <authorList>
            <person name="Yang K."/>
            <person name="Tian Z."/>
            <person name="Chen C."/>
            <person name="Luo L."/>
            <person name="Zhao B."/>
            <person name="Wang Z."/>
            <person name="Yu L."/>
            <person name="Li Y."/>
            <person name="Sun Y."/>
            <person name="Li W."/>
            <person name="Chen Y."/>
            <person name="Li Y."/>
            <person name="Zhang Y."/>
            <person name="Ai D."/>
            <person name="Zhao J."/>
            <person name="Shang C."/>
            <person name="Ma Y."/>
            <person name="Wu B."/>
            <person name="Wang M."/>
            <person name="Gao L."/>
            <person name="Sun D."/>
            <person name="Zhang P."/>
            <person name="Guo F."/>
            <person name="Wang W."/>
            <person name="Li Y."/>
            <person name="Wang J."/>
            <person name="Varshney R.K."/>
            <person name="Wang J."/>
            <person name="Ling H.Q."/>
            <person name="Wan P."/>
        </authorList>
    </citation>
    <scope>NUCLEOTIDE SEQUENCE</scope>
    <source>
        <strain evidence="4">cv. Jingnong 6</strain>
    </source>
</reference>
<accession>A0A0L9TV72</accession>
<dbReference type="AlphaFoldDB" id="A0A0L9TV72"/>
<feature type="region of interest" description="Disordered" evidence="1">
    <location>
        <begin position="208"/>
        <end position="247"/>
    </location>
</feature>
<evidence type="ECO:0000313" key="4">
    <source>
        <dbReference type="Proteomes" id="UP000053144"/>
    </source>
</evidence>
<dbReference type="EMBL" id="CM003372">
    <property type="protein sequence ID" value="KOM34317.1"/>
    <property type="molecule type" value="Genomic_DNA"/>
</dbReference>
<feature type="transmembrane region" description="Helical" evidence="2">
    <location>
        <begin position="74"/>
        <end position="95"/>
    </location>
</feature>
<evidence type="ECO:0000313" key="3">
    <source>
        <dbReference type="EMBL" id="KOM34317.1"/>
    </source>
</evidence>
<dbReference type="Proteomes" id="UP000053144">
    <property type="component" value="Chromosome 2"/>
</dbReference>
<proteinExistence type="predicted"/>
<keyword evidence="2" id="KW-1133">Transmembrane helix</keyword>
<evidence type="ECO:0000256" key="2">
    <source>
        <dbReference type="SAM" id="Phobius"/>
    </source>
</evidence>
<keyword evidence="2" id="KW-0812">Transmembrane</keyword>
<dbReference type="Gramene" id="KOM34317">
    <property type="protein sequence ID" value="KOM34317"/>
    <property type="gene ID" value="LR48_Vigan02g046700"/>
</dbReference>
<evidence type="ECO:0000256" key="1">
    <source>
        <dbReference type="SAM" id="MobiDB-lite"/>
    </source>
</evidence>
<feature type="compositionally biased region" description="Polar residues" evidence="1">
    <location>
        <begin position="236"/>
        <end position="247"/>
    </location>
</feature>